<dbReference type="RefSeq" id="WP_273686758.1">
    <property type="nucleotide sequence ID" value="NZ_CP117411.1"/>
</dbReference>
<evidence type="ECO:0000313" key="2">
    <source>
        <dbReference type="Proteomes" id="UP001220395"/>
    </source>
</evidence>
<evidence type="ECO:0000313" key="1">
    <source>
        <dbReference type="EMBL" id="WCT72788.1"/>
    </source>
</evidence>
<keyword evidence="1" id="KW-0378">Hydrolase</keyword>
<dbReference type="Proteomes" id="UP001220395">
    <property type="component" value="Chromosome"/>
</dbReference>
<dbReference type="InterPro" id="IPR011990">
    <property type="entry name" value="TPR-like_helical_dom_sf"/>
</dbReference>
<dbReference type="GO" id="GO:0016787">
    <property type="term" value="F:hydrolase activity"/>
    <property type="evidence" value="ECO:0007669"/>
    <property type="project" value="UniProtKB-KW"/>
</dbReference>
<dbReference type="InterPro" id="IPR029058">
    <property type="entry name" value="AB_hydrolase_fold"/>
</dbReference>
<protein>
    <submittedName>
        <fullName evidence="1">Alpha/beta hydrolase</fullName>
    </submittedName>
</protein>
<reference evidence="1 2" key="1">
    <citation type="submission" date="2023-02" db="EMBL/GenBank/DDBJ databases">
        <title>Genome sequence of Sphingomonas naphthae.</title>
        <authorList>
            <person name="Kim S."/>
            <person name="Heo J."/>
            <person name="Kwon S.-W."/>
        </authorList>
    </citation>
    <scope>NUCLEOTIDE SEQUENCE [LARGE SCALE GENOMIC DNA]</scope>
    <source>
        <strain evidence="1 2">KACC 18716</strain>
    </source>
</reference>
<dbReference type="SUPFAM" id="SSF48452">
    <property type="entry name" value="TPR-like"/>
    <property type="match status" value="1"/>
</dbReference>
<organism evidence="1 2">
    <name type="scientific">Sphingomonas naphthae</name>
    <dbReference type="NCBI Taxonomy" id="1813468"/>
    <lineage>
        <taxon>Bacteria</taxon>
        <taxon>Pseudomonadati</taxon>
        <taxon>Pseudomonadota</taxon>
        <taxon>Alphaproteobacteria</taxon>
        <taxon>Sphingomonadales</taxon>
        <taxon>Sphingomonadaceae</taxon>
        <taxon>Sphingomonas</taxon>
    </lineage>
</organism>
<proteinExistence type="predicted"/>
<dbReference type="Gene3D" id="1.25.40.10">
    <property type="entry name" value="Tetratricopeptide repeat domain"/>
    <property type="match status" value="1"/>
</dbReference>
<dbReference type="Gene3D" id="3.40.50.1820">
    <property type="entry name" value="alpha/beta hydrolase"/>
    <property type="match status" value="1"/>
</dbReference>
<sequence length="397" mass="43706">MSDGFEEGRILFRSDDLLVRQVGEIAAGGAVAVTFDCYGDWHGNAVKEGFGERHFAINARAAIHVMPRGNDWYQYPTTEAALAAVKQAVAGAARVVAYGSSMGAYAAIRFADRIAATAVLALSPQYSVDPAKAPFEKRWLQEGRTIAFRPELDGPIRSSVRPVIAYDDRSIDRRHVDRIAADIAVERLPLPFGSHPVGLALMEAGLLQPILHDILDGSFDGDAVRAGVVERLRGTSTYWAERARAQPRWLKWRAVGFARRALALAPQSPLTHHVLATSLDRVRRYTESLPLHEEVARLSDRQPGYLRPYSFARARYGDLEGALALAREVSAADPGRARNHEWEAWLLGMLGRAGEALPAIDRALAIDAEPPNYTKLRDALIAGAPLRRLHPYKRARA</sequence>
<dbReference type="SUPFAM" id="SSF53474">
    <property type="entry name" value="alpha/beta-Hydrolases"/>
    <property type="match status" value="1"/>
</dbReference>
<gene>
    <name evidence="1" type="ORF">PQ455_14250</name>
</gene>
<keyword evidence="2" id="KW-1185">Reference proteome</keyword>
<name>A0ABY7TIQ0_9SPHN</name>
<accession>A0ABY7TIQ0</accession>
<dbReference type="EMBL" id="CP117411">
    <property type="protein sequence ID" value="WCT72788.1"/>
    <property type="molecule type" value="Genomic_DNA"/>
</dbReference>